<proteinExistence type="predicted"/>
<protein>
    <submittedName>
        <fullName evidence="1">Fe-S cluster assembly protein HesB</fullName>
    </submittedName>
</protein>
<dbReference type="KEGG" id="mdb:OVN18_12790"/>
<dbReference type="AlphaFoldDB" id="A0A9E8MLW2"/>
<dbReference type="SUPFAM" id="SSF89360">
    <property type="entry name" value="HesB-like domain"/>
    <property type="match status" value="1"/>
</dbReference>
<organism evidence="1 2">
    <name type="scientific">Microcella daejeonensis</name>
    <dbReference type="NCBI Taxonomy" id="2994971"/>
    <lineage>
        <taxon>Bacteria</taxon>
        <taxon>Bacillati</taxon>
        <taxon>Actinomycetota</taxon>
        <taxon>Actinomycetes</taxon>
        <taxon>Micrococcales</taxon>
        <taxon>Microbacteriaceae</taxon>
        <taxon>Microcella</taxon>
    </lineage>
</organism>
<accession>A0A9E8MLW2</accession>
<evidence type="ECO:0000313" key="1">
    <source>
        <dbReference type="EMBL" id="WAB81392.1"/>
    </source>
</evidence>
<dbReference type="RefSeq" id="WP_267781148.1">
    <property type="nucleotide sequence ID" value="NZ_CP113089.1"/>
</dbReference>
<dbReference type="Proteomes" id="UP001164706">
    <property type="component" value="Chromosome"/>
</dbReference>
<evidence type="ECO:0000313" key="2">
    <source>
        <dbReference type="Proteomes" id="UP001164706"/>
    </source>
</evidence>
<dbReference type="EMBL" id="CP113089">
    <property type="protein sequence ID" value="WAB81392.1"/>
    <property type="molecule type" value="Genomic_DNA"/>
</dbReference>
<dbReference type="InterPro" id="IPR035903">
    <property type="entry name" value="HesB-like_dom_sf"/>
</dbReference>
<sequence>MLTLTPTASTVIENLVAREGVPQTAGLRIDSGSPESMEFAVAVAPEPLPGDQIVEEGAARVFLEPNASAALDDKVLDAQVSEEGAVRFAIGEQAPEA</sequence>
<gene>
    <name evidence="1" type="ORF">OVN18_12790</name>
</gene>
<keyword evidence="2" id="KW-1185">Reference proteome</keyword>
<name>A0A9E8MLW2_9MICO</name>
<reference evidence="1" key="1">
    <citation type="submission" date="2022-11" db="EMBL/GenBank/DDBJ databases">
        <title>Description of Microcella daejonensis nov. sp, isolated from riverside soil.</title>
        <authorList>
            <person name="Molina K.M."/>
            <person name="Kim S.B."/>
        </authorList>
    </citation>
    <scope>NUCLEOTIDE SEQUENCE</scope>
    <source>
        <strain evidence="1">MMS21-STM12</strain>
    </source>
</reference>
<dbReference type="Gene3D" id="2.60.300.12">
    <property type="entry name" value="HesB-like domain"/>
    <property type="match status" value="1"/>
</dbReference>